<gene>
    <name evidence="2" type="ORF">K452DRAFT_311862</name>
</gene>
<evidence type="ECO:0000313" key="3">
    <source>
        <dbReference type="Proteomes" id="UP000799438"/>
    </source>
</evidence>
<keyword evidence="3" id="KW-1185">Reference proteome</keyword>
<reference evidence="2" key="1">
    <citation type="journal article" date="2020" name="Stud. Mycol.">
        <title>101 Dothideomycetes genomes: a test case for predicting lifestyles and emergence of pathogens.</title>
        <authorList>
            <person name="Haridas S."/>
            <person name="Albert R."/>
            <person name="Binder M."/>
            <person name="Bloem J."/>
            <person name="Labutti K."/>
            <person name="Salamov A."/>
            <person name="Andreopoulos B."/>
            <person name="Baker S."/>
            <person name="Barry K."/>
            <person name="Bills G."/>
            <person name="Bluhm B."/>
            <person name="Cannon C."/>
            <person name="Castanera R."/>
            <person name="Culley D."/>
            <person name="Daum C."/>
            <person name="Ezra D."/>
            <person name="Gonzalez J."/>
            <person name="Henrissat B."/>
            <person name="Kuo A."/>
            <person name="Liang C."/>
            <person name="Lipzen A."/>
            <person name="Lutzoni F."/>
            <person name="Magnuson J."/>
            <person name="Mondo S."/>
            <person name="Nolan M."/>
            <person name="Ohm R."/>
            <person name="Pangilinan J."/>
            <person name="Park H.-J."/>
            <person name="Ramirez L."/>
            <person name="Alfaro M."/>
            <person name="Sun H."/>
            <person name="Tritt A."/>
            <person name="Yoshinaga Y."/>
            <person name="Zwiers L.-H."/>
            <person name="Turgeon B."/>
            <person name="Goodwin S."/>
            <person name="Spatafora J."/>
            <person name="Crous P."/>
            <person name="Grigoriev I."/>
        </authorList>
    </citation>
    <scope>NUCLEOTIDE SEQUENCE</scope>
    <source>
        <strain evidence="2">CBS 121167</strain>
    </source>
</reference>
<proteinExistence type="predicted"/>
<dbReference type="RefSeq" id="XP_033393797.1">
    <property type="nucleotide sequence ID" value="XM_033543471.1"/>
</dbReference>
<accession>A0A6A6B4E7</accession>
<evidence type="ECO:0000256" key="1">
    <source>
        <dbReference type="SAM" id="MobiDB-lite"/>
    </source>
</evidence>
<feature type="region of interest" description="Disordered" evidence="1">
    <location>
        <begin position="31"/>
        <end position="57"/>
    </location>
</feature>
<name>A0A6A6B4E7_9PEZI</name>
<dbReference type="Proteomes" id="UP000799438">
    <property type="component" value="Unassembled WGS sequence"/>
</dbReference>
<sequence>MSSNDQLRQDQSLPENDALLLGRLQSADETLKFGPPEVCPVPGPAQSSGLTAGPTHPAALQIQTPKSYAPALALAPPLPPPPPRDAAHILLVVLVLVQPLAPAPAPLFQQLSRSACPRPVAK</sequence>
<dbReference type="EMBL" id="ML995498">
    <property type="protein sequence ID" value="KAF2138084.1"/>
    <property type="molecule type" value="Genomic_DNA"/>
</dbReference>
<organism evidence="2 3">
    <name type="scientific">Aplosporella prunicola CBS 121167</name>
    <dbReference type="NCBI Taxonomy" id="1176127"/>
    <lineage>
        <taxon>Eukaryota</taxon>
        <taxon>Fungi</taxon>
        <taxon>Dikarya</taxon>
        <taxon>Ascomycota</taxon>
        <taxon>Pezizomycotina</taxon>
        <taxon>Dothideomycetes</taxon>
        <taxon>Dothideomycetes incertae sedis</taxon>
        <taxon>Botryosphaeriales</taxon>
        <taxon>Aplosporellaceae</taxon>
        <taxon>Aplosporella</taxon>
    </lineage>
</organism>
<evidence type="ECO:0000313" key="2">
    <source>
        <dbReference type="EMBL" id="KAF2138084.1"/>
    </source>
</evidence>
<dbReference type="GeneID" id="54300968"/>
<dbReference type="AlphaFoldDB" id="A0A6A6B4E7"/>
<protein>
    <submittedName>
        <fullName evidence="2">Uncharacterized protein</fullName>
    </submittedName>
</protein>